<dbReference type="PANTHER" id="PTHR37832">
    <property type="entry name" value="BLL2683 PROTEIN"/>
    <property type="match status" value="1"/>
</dbReference>
<evidence type="ECO:0000313" key="3">
    <source>
        <dbReference type="Proteomes" id="UP000549913"/>
    </source>
</evidence>
<dbReference type="AlphaFoldDB" id="A0A852SMH1"/>
<proteinExistence type="predicted"/>
<dbReference type="PANTHER" id="PTHR37832:SF1">
    <property type="entry name" value="STRESS-RESPONSE A_B BARREL DOMAIN-CONTAINING PROTEIN"/>
    <property type="match status" value="1"/>
</dbReference>
<accession>A0A852SMH1</accession>
<dbReference type="Gene3D" id="3.30.70.100">
    <property type="match status" value="1"/>
</dbReference>
<dbReference type="Pfam" id="PF07876">
    <property type="entry name" value="Dabb"/>
    <property type="match status" value="1"/>
</dbReference>
<protein>
    <recommendedName>
        <fullName evidence="1">Stress-response A/B barrel domain-containing protein</fullName>
    </recommendedName>
</protein>
<evidence type="ECO:0000259" key="1">
    <source>
        <dbReference type="PROSITE" id="PS51502"/>
    </source>
</evidence>
<dbReference type="Proteomes" id="UP000549913">
    <property type="component" value="Unassembled WGS sequence"/>
</dbReference>
<keyword evidence="3" id="KW-1185">Reference proteome</keyword>
<dbReference type="SUPFAM" id="SSF54909">
    <property type="entry name" value="Dimeric alpha+beta barrel"/>
    <property type="match status" value="1"/>
</dbReference>
<gene>
    <name evidence="2" type="ORF">BJ984_001170</name>
</gene>
<evidence type="ECO:0000313" key="2">
    <source>
        <dbReference type="EMBL" id="NYD70012.1"/>
    </source>
</evidence>
<name>A0A852SMH1_9MICO</name>
<reference evidence="2 3" key="1">
    <citation type="submission" date="2020-07" db="EMBL/GenBank/DDBJ databases">
        <title>Sequencing the genomes of 1000 actinobacteria strains.</title>
        <authorList>
            <person name="Klenk H.-P."/>
        </authorList>
    </citation>
    <scope>NUCLEOTIDE SEQUENCE [LARGE SCALE GENOMIC DNA]</scope>
    <source>
        <strain evidence="2 3">DSM 26474</strain>
    </source>
</reference>
<feature type="domain" description="Stress-response A/B barrel" evidence="1">
    <location>
        <begin position="2"/>
        <end position="97"/>
    </location>
</feature>
<dbReference type="InterPro" id="IPR011008">
    <property type="entry name" value="Dimeric_a/b-barrel"/>
</dbReference>
<dbReference type="InterPro" id="IPR013097">
    <property type="entry name" value="Dabb"/>
</dbReference>
<comment type="caution">
    <text evidence="2">The sequence shown here is derived from an EMBL/GenBank/DDBJ whole genome shotgun (WGS) entry which is preliminary data.</text>
</comment>
<dbReference type="PROSITE" id="PS51502">
    <property type="entry name" value="S_R_A_B_BARREL"/>
    <property type="match status" value="1"/>
</dbReference>
<dbReference type="RefSeq" id="WP_179547238.1">
    <property type="nucleotide sequence ID" value="NZ_BSEW01000001.1"/>
</dbReference>
<dbReference type="EMBL" id="JACCBM010000001">
    <property type="protein sequence ID" value="NYD70012.1"/>
    <property type="molecule type" value="Genomic_DNA"/>
</dbReference>
<sequence length="99" mass="10616">MIRHVVAWKVAATEPAEAAAAAAEITRLLASLTSLVPSISSLTVGPNMAYFESNWDVVLVADFETLADLDAYQVHPSHQAVVPQIKALVSQRAAVDFEL</sequence>
<organism evidence="2 3">
    <name type="scientific">Herbiconiux flava</name>
    <dbReference type="NCBI Taxonomy" id="881268"/>
    <lineage>
        <taxon>Bacteria</taxon>
        <taxon>Bacillati</taxon>
        <taxon>Actinomycetota</taxon>
        <taxon>Actinomycetes</taxon>
        <taxon>Micrococcales</taxon>
        <taxon>Microbacteriaceae</taxon>
        <taxon>Herbiconiux</taxon>
    </lineage>
</organism>
<dbReference type="SMART" id="SM00886">
    <property type="entry name" value="Dabb"/>
    <property type="match status" value="1"/>
</dbReference>